<dbReference type="RefSeq" id="XP_046072632.1">
    <property type="nucleotide sequence ID" value="XM_046214105.1"/>
</dbReference>
<dbReference type="Proteomes" id="UP001201262">
    <property type="component" value="Unassembled WGS sequence"/>
</dbReference>
<organism evidence="1 2">
    <name type="scientific">Talaromyces proteolyticus</name>
    <dbReference type="NCBI Taxonomy" id="1131652"/>
    <lineage>
        <taxon>Eukaryota</taxon>
        <taxon>Fungi</taxon>
        <taxon>Dikarya</taxon>
        <taxon>Ascomycota</taxon>
        <taxon>Pezizomycotina</taxon>
        <taxon>Eurotiomycetes</taxon>
        <taxon>Eurotiomycetidae</taxon>
        <taxon>Eurotiales</taxon>
        <taxon>Trichocomaceae</taxon>
        <taxon>Talaromyces</taxon>
        <taxon>Talaromyces sect. Bacilispori</taxon>
    </lineage>
</organism>
<protein>
    <recommendedName>
        <fullName evidence="3">Alpha/beta hydrolase fold-3 domain-containing protein</fullName>
    </recommendedName>
</protein>
<proteinExistence type="predicted"/>
<dbReference type="Gene3D" id="3.40.50.1820">
    <property type="entry name" value="alpha/beta hydrolase"/>
    <property type="match status" value="1"/>
</dbReference>
<dbReference type="InterPro" id="IPR029058">
    <property type="entry name" value="AB_hydrolase_fold"/>
</dbReference>
<sequence length="142" mass="16239">MADYSQYGDPPKEWTDFLDTTGPLPQTTIEPNQTMQELQQKTNTHREASGLSEKIQCVDYDIPTRDGQTIPARAYRANDAKDATDSHLPIYLFFHRDRFLFGTLSFEDVVYARIVVSVPIIAVNVCYRHTPQFKHSTQANDV</sequence>
<name>A0AAD4KS47_9EURO</name>
<evidence type="ECO:0008006" key="3">
    <source>
        <dbReference type="Google" id="ProtNLM"/>
    </source>
</evidence>
<gene>
    <name evidence="1" type="ORF">BGW36DRAFT_359701</name>
</gene>
<dbReference type="EMBL" id="JAJTJA010000006">
    <property type="protein sequence ID" value="KAH8697931.1"/>
    <property type="molecule type" value="Genomic_DNA"/>
</dbReference>
<dbReference type="AlphaFoldDB" id="A0AAD4KS47"/>
<accession>A0AAD4KS47</accession>
<dbReference type="SUPFAM" id="SSF53474">
    <property type="entry name" value="alpha/beta-Hydrolases"/>
    <property type="match status" value="1"/>
</dbReference>
<evidence type="ECO:0000313" key="2">
    <source>
        <dbReference type="Proteomes" id="UP001201262"/>
    </source>
</evidence>
<comment type="caution">
    <text evidence="1">The sequence shown here is derived from an EMBL/GenBank/DDBJ whole genome shotgun (WGS) entry which is preliminary data.</text>
</comment>
<evidence type="ECO:0000313" key="1">
    <source>
        <dbReference type="EMBL" id="KAH8697931.1"/>
    </source>
</evidence>
<reference evidence="1" key="1">
    <citation type="submission" date="2021-12" db="EMBL/GenBank/DDBJ databases">
        <title>Convergent genome expansion in fungi linked to evolution of root-endophyte symbiosis.</title>
        <authorList>
            <consortium name="DOE Joint Genome Institute"/>
            <person name="Ke Y.-H."/>
            <person name="Bonito G."/>
            <person name="Liao H.-L."/>
            <person name="Looney B."/>
            <person name="Rojas-Flechas A."/>
            <person name="Nash J."/>
            <person name="Hameed K."/>
            <person name="Schadt C."/>
            <person name="Martin F."/>
            <person name="Crous P.W."/>
            <person name="Miettinen O."/>
            <person name="Magnuson J.K."/>
            <person name="Labbe J."/>
            <person name="Jacobson D."/>
            <person name="Doktycz M.J."/>
            <person name="Veneault-Fourrey C."/>
            <person name="Kuo A."/>
            <person name="Mondo S."/>
            <person name="Calhoun S."/>
            <person name="Riley R."/>
            <person name="Ohm R."/>
            <person name="LaButti K."/>
            <person name="Andreopoulos B."/>
            <person name="Pangilinan J."/>
            <person name="Nolan M."/>
            <person name="Tritt A."/>
            <person name="Clum A."/>
            <person name="Lipzen A."/>
            <person name="Daum C."/>
            <person name="Barry K."/>
            <person name="Grigoriev I.V."/>
            <person name="Vilgalys R."/>
        </authorList>
    </citation>
    <scope>NUCLEOTIDE SEQUENCE</scope>
    <source>
        <strain evidence="1">PMI_201</strain>
    </source>
</reference>
<keyword evidence="2" id="KW-1185">Reference proteome</keyword>
<dbReference type="GeneID" id="70244392"/>